<sequence length="159" mass="18440">MVQTGLAQTEVGRINLDKKHGIRYPKVSGDKLSSDSDAGKPFLQELANKIKFMQKKERHWKLNTKLLRTHGYQFYSSNCFASRLSNKSDWNSEDLVPLSLLNQRRELVNDGHSETTEINNVLKNVTTENIKLTEPEICEWIDSDEELRFIVMRATLKRM</sequence>
<gene>
    <name evidence="1" type="ORF">QE152_g15456</name>
</gene>
<evidence type="ECO:0000313" key="1">
    <source>
        <dbReference type="EMBL" id="KAK9730152.1"/>
    </source>
</evidence>
<dbReference type="EMBL" id="JASPKY010000152">
    <property type="protein sequence ID" value="KAK9730152.1"/>
    <property type="molecule type" value="Genomic_DNA"/>
</dbReference>
<proteinExistence type="predicted"/>
<comment type="caution">
    <text evidence="1">The sequence shown here is derived from an EMBL/GenBank/DDBJ whole genome shotgun (WGS) entry which is preliminary data.</text>
</comment>
<reference evidence="1 2" key="1">
    <citation type="journal article" date="2024" name="BMC Genomics">
        <title>De novo assembly and annotation of Popillia japonica's genome with initial clues to its potential as an invasive pest.</title>
        <authorList>
            <person name="Cucini C."/>
            <person name="Boschi S."/>
            <person name="Funari R."/>
            <person name="Cardaioli E."/>
            <person name="Iannotti N."/>
            <person name="Marturano G."/>
            <person name="Paoli F."/>
            <person name="Bruttini M."/>
            <person name="Carapelli A."/>
            <person name="Frati F."/>
            <person name="Nardi F."/>
        </authorList>
    </citation>
    <scope>NUCLEOTIDE SEQUENCE [LARGE SCALE GENOMIC DNA]</scope>
    <source>
        <strain evidence="1">DMR45628</strain>
    </source>
</reference>
<dbReference type="AlphaFoldDB" id="A0AAW1L8X8"/>
<protein>
    <submittedName>
        <fullName evidence="1">Uncharacterized protein</fullName>
    </submittedName>
</protein>
<dbReference type="Proteomes" id="UP001458880">
    <property type="component" value="Unassembled WGS sequence"/>
</dbReference>
<evidence type="ECO:0000313" key="2">
    <source>
        <dbReference type="Proteomes" id="UP001458880"/>
    </source>
</evidence>
<keyword evidence="2" id="KW-1185">Reference proteome</keyword>
<name>A0AAW1L8X8_POPJA</name>
<accession>A0AAW1L8X8</accession>
<organism evidence="1 2">
    <name type="scientific">Popillia japonica</name>
    <name type="common">Japanese beetle</name>
    <dbReference type="NCBI Taxonomy" id="7064"/>
    <lineage>
        <taxon>Eukaryota</taxon>
        <taxon>Metazoa</taxon>
        <taxon>Ecdysozoa</taxon>
        <taxon>Arthropoda</taxon>
        <taxon>Hexapoda</taxon>
        <taxon>Insecta</taxon>
        <taxon>Pterygota</taxon>
        <taxon>Neoptera</taxon>
        <taxon>Endopterygota</taxon>
        <taxon>Coleoptera</taxon>
        <taxon>Polyphaga</taxon>
        <taxon>Scarabaeiformia</taxon>
        <taxon>Scarabaeidae</taxon>
        <taxon>Rutelinae</taxon>
        <taxon>Popillia</taxon>
    </lineage>
</organism>